<name>A0A2X0K5P8_9BASI</name>
<feature type="region of interest" description="Disordered" evidence="1">
    <location>
        <begin position="90"/>
        <end position="154"/>
    </location>
</feature>
<feature type="compositionally biased region" description="Basic and acidic residues" evidence="1">
    <location>
        <begin position="242"/>
        <end position="263"/>
    </location>
</feature>
<feature type="region of interest" description="Disordered" evidence="1">
    <location>
        <begin position="206"/>
        <end position="275"/>
    </location>
</feature>
<accession>A0A2X0K5P8</accession>
<protein>
    <submittedName>
        <fullName evidence="2">BZ3500_MvSof-1268-A1-R1_Chr2-3g05227 protein</fullName>
    </submittedName>
</protein>
<feature type="compositionally biased region" description="Polar residues" evidence="1">
    <location>
        <begin position="320"/>
        <end position="331"/>
    </location>
</feature>
<dbReference type="STRING" id="289078.A0A2X0K5P8"/>
<feature type="compositionally biased region" description="Acidic residues" evidence="1">
    <location>
        <begin position="144"/>
        <end position="154"/>
    </location>
</feature>
<keyword evidence="3" id="KW-1185">Reference proteome</keyword>
<organism evidence="2 3">
    <name type="scientific">Microbotryum saponariae</name>
    <dbReference type="NCBI Taxonomy" id="289078"/>
    <lineage>
        <taxon>Eukaryota</taxon>
        <taxon>Fungi</taxon>
        <taxon>Dikarya</taxon>
        <taxon>Basidiomycota</taxon>
        <taxon>Pucciniomycotina</taxon>
        <taxon>Microbotryomycetes</taxon>
        <taxon>Microbotryales</taxon>
        <taxon>Microbotryaceae</taxon>
        <taxon>Microbotryum</taxon>
    </lineage>
</organism>
<evidence type="ECO:0000256" key="1">
    <source>
        <dbReference type="SAM" id="MobiDB-lite"/>
    </source>
</evidence>
<feature type="region of interest" description="Disordered" evidence="1">
    <location>
        <begin position="23"/>
        <end position="63"/>
    </location>
</feature>
<reference evidence="3" key="1">
    <citation type="submission" date="2016-10" db="EMBL/GenBank/DDBJ databases">
        <authorList>
            <person name="Jeantristanb JTB J.-T."/>
            <person name="Ricardo R."/>
        </authorList>
    </citation>
    <scope>NUCLEOTIDE SEQUENCE [LARGE SCALE GENOMIC DNA]</scope>
</reference>
<sequence length="627" mass="66186">MRPTNMHIEMPARLSLAMAIDHTTRTSSASTPSSSHSSSGSSGSSSSSFASRDATSHPSLNDDDTLLASAAAPAAPSLAWTCLAPSHGLKASPSTPMHDDTPPTTPLMTHPPGTSLAMFGAGAGRRPSLLRRDSSVSSAASSVGDEDDTVEWTSEEQNKIKNVLEEYIESVEHAPFSSTGPPPSNLTSLVARAVMRANKHELQASTLSQALANGPVAPKDESRPQKWRHGVRSTRRKVLAMVKEKQHEAIESTPRQDLDDTPRRKPLARQGSMDFLPEARNVAAVARLGSKLRRAEQAGPPLSASATNSYTSRPRAFRTASLSSIAGSPTQPAKAPMRPGPPGSPIKAPRIQRTGSDSTGLHHAEFAHLPSPGASTTGMLWSEPSTSTSNSIFDLSFGGYASPVVTPKRGSELGSAFVSLAAGAAYPSPVSQKRAKHHHLVLHDAPSLSLASPFETPFPTGVQNLAPAFGCAPPSAPRIVRPGPSPIKRRTGGRLGMSQSWADHLSAPPTSSSSPDVSTTTSAFGFGAALDAQRLHPSSCLNSLDAPARSRSPSPFDMNGTPSPLSSTFDLNDLSLEALDESQHGKTNNFIASSRTSYFEPSNSSQSLNEKLRDWDGRTNHALHVHK</sequence>
<feature type="compositionally biased region" description="Basic residues" evidence="1">
    <location>
        <begin position="225"/>
        <end position="238"/>
    </location>
</feature>
<feature type="region of interest" description="Disordered" evidence="1">
    <location>
        <begin position="293"/>
        <end position="358"/>
    </location>
</feature>
<feature type="compositionally biased region" description="Low complexity" evidence="1">
    <location>
        <begin position="506"/>
        <end position="519"/>
    </location>
</feature>
<dbReference type="Proteomes" id="UP000249723">
    <property type="component" value="Unassembled WGS sequence"/>
</dbReference>
<feature type="compositionally biased region" description="Low complexity" evidence="1">
    <location>
        <begin position="25"/>
        <end position="53"/>
    </location>
</feature>
<gene>
    <name evidence="2" type="ORF">BZ3500_MVSOF-1268-A1-R1_CHR2-3G05227</name>
</gene>
<dbReference type="EMBL" id="FMWP01000011">
    <property type="protein sequence ID" value="SCZ87759.1"/>
    <property type="molecule type" value="Genomic_DNA"/>
</dbReference>
<proteinExistence type="predicted"/>
<dbReference type="AlphaFoldDB" id="A0A2X0K5P8"/>
<evidence type="ECO:0000313" key="3">
    <source>
        <dbReference type="Proteomes" id="UP000249723"/>
    </source>
</evidence>
<feature type="region of interest" description="Disordered" evidence="1">
    <location>
        <begin position="476"/>
        <end position="519"/>
    </location>
</feature>
<feature type="region of interest" description="Disordered" evidence="1">
    <location>
        <begin position="541"/>
        <end position="567"/>
    </location>
</feature>
<dbReference type="OrthoDB" id="433738at2759"/>
<evidence type="ECO:0000313" key="2">
    <source>
        <dbReference type="EMBL" id="SCZ87759.1"/>
    </source>
</evidence>